<dbReference type="InterPro" id="IPR003838">
    <property type="entry name" value="ABC3_permease_C"/>
</dbReference>
<keyword evidence="3" id="KW-1003">Cell membrane</keyword>
<reference evidence="9" key="1">
    <citation type="submission" date="2021-02" db="EMBL/GenBank/DDBJ databases">
        <title>Sulfurospirillum tamanensis sp. nov.</title>
        <authorList>
            <person name="Frolova A."/>
            <person name="Merkel A."/>
            <person name="Slobodkin A."/>
        </authorList>
    </citation>
    <scope>NUCLEOTIDE SEQUENCE</scope>
    <source>
        <strain evidence="9">T05b</strain>
    </source>
</reference>
<feature type="transmembrane region" description="Helical" evidence="7">
    <location>
        <begin position="20"/>
        <end position="39"/>
    </location>
</feature>
<evidence type="ECO:0000256" key="7">
    <source>
        <dbReference type="SAM" id="Phobius"/>
    </source>
</evidence>
<organism evidence="9 10">
    <name type="scientific">Sulfurospirillum tamanense</name>
    <dbReference type="NCBI Taxonomy" id="2813362"/>
    <lineage>
        <taxon>Bacteria</taxon>
        <taxon>Pseudomonadati</taxon>
        <taxon>Campylobacterota</taxon>
        <taxon>Epsilonproteobacteria</taxon>
        <taxon>Campylobacterales</taxon>
        <taxon>Sulfurospirillaceae</taxon>
        <taxon>Sulfurospirillum</taxon>
    </lineage>
</organism>
<accession>A0ABS2WS91</accession>
<comment type="caution">
    <text evidence="9">The sequence shown here is derived from an EMBL/GenBank/DDBJ whole genome shotgun (WGS) entry which is preliminary data.</text>
</comment>
<evidence type="ECO:0000256" key="3">
    <source>
        <dbReference type="ARBA" id="ARBA00022475"/>
    </source>
</evidence>
<dbReference type="PANTHER" id="PTHR30489:SF0">
    <property type="entry name" value="LIPOPROTEIN-RELEASING SYSTEM TRANSMEMBRANE PROTEIN LOLE"/>
    <property type="match status" value="1"/>
</dbReference>
<protein>
    <submittedName>
        <fullName evidence="9">FtsX-like permease family protein</fullName>
    </submittedName>
</protein>
<keyword evidence="5 7" id="KW-1133">Transmembrane helix</keyword>
<keyword evidence="6 7" id="KW-0472">Membrane</keyword>
<evidence type="ECO:0000256" key="5">
    <source>
        <dbReference type="ARBA" id="ARBA00022989"/>
    </source>
</evidence>
<evidence type="ECO:0000256" key="2">
    <source>
        <dbReference type="ARBA" id="ARBA00005236"/>
    </source>
</evidence>
<dbReference type="EMBL" id="JAFHKK010000013">
    <property type="protein sequence ID" value="MBN2964502.1"/>
    <property type="molecule type" value="Genomic_DNA"/>
</dbReference>
<evidence type="ECO:0000256" key="6">
    <source>
        <dbReference type="ARBA" id="ARBA00023136"/>
    </source>
</evidence>
<reference evidence="9" key="2">
    <citation type="submission" date="2021-02" db="EMBL/GenBank/DDBJ databases">
        <authorList>
            <person name="Merkel A.Y."/>
        </authorList>
    </citation>
    <scope>NUCLEOTIDE SEQUENCE</scope>
    <source>
        <strain evidence="9">T05b</strain>
    </source>
</reference>
<feature type="transmembrane region" description="Helical" evidence="7">
    <location>
        <begin position="248"/>
        <end position="267"/>
    </location>
</feature>
<dbReference type="RefSeq" id="WP_205459054.1">
    <property type="nucleotide sequence ID" value="NZ_JAFHKK010000013.1"/>
</dbReference>
<gene>
    <name evidence="9" type="ORF">JWV37_06900</name>
</gene>
<sequence length="386" mass="42680">MRTLFDYTLHSLGRFGRKNLLIGFIFTLLVWLLSTSLMITHSLKHAFLHSASSLPALTVQQLQGNQTVPISPAILEPFWRIAGVSMVQGRVWGMYYLELDNLYVSLVGIEPYVEQYNTLASSAHLEALDTPFPPMLTSPSLVHLLKKYMSGDSLSFLKHGGGFERLTLAGTFDPELSLLSNDVILMPMAQARAILGLPQGYTDAFVKVPNEEEIGTVASKIAAQNPTLRILSKEALIQRYLSLYDMKGGWFLALSLVCFATFAMILYDKASGLSSQEKREIGILKALGWEVEHIIKHKLTEAALISVGGFLTGFTLALGYVFFLDAPLLRLIFTGYSALRPAFSLPFSLDVPLFFLLFFATVPLYLAASVIPAWKASVEDAGEVMR</sequence>
<feature type="transmembrane region" description="Helical" evidence="7">
    <location>
        <begin position="302"/>
        <end position="323"/>
    </location>
</feature>
<dbReference type="Pfam" id="PF02687">
    <property type="entry name" value="FtsX"/>
    <property type="match status" value="1"/>
</dbReference>
<evidence type="ECO:0000256" key="4">
    <source>
        <dbReference type="ARBA" id="ARBA00022692"/>
    </source>
</evidence>
<evidence type="ECO:0000256" key="1">
    <source>
        <dbReference type="ARBA" id="ARBA00004651"/>
    </source>
</evidence>
<keyword evidence="4 7" id="KW-0812">Transmembrane</keyword>
<comment type="subcellular location">
    <subcellularLocation>
        <location evidence="1">Cell membrane</location>
        <topology evidence="1">Multi-pass membrane protein</topology>
    </subcellularLocation>
</comment>
<dbReference type="Proteomes" id="UP000703590">
    <property type="component" value="Unassembled WGS sequence"/>
</dbReference>
<comment type="similarity">
    <text evidence="2">Belongs to the ABC-4 integral membrane protein family. LolC/E subfamily.</text>
</comment>
<proteinExistence type="inferred from homology"/>
<keyword evidence="10" id="KW-1185">Reference proteome</keyword>
<evidence type="ECO:0000313" key="10">
    <source>
        <dbReference type="Proteomes" id="UP000703590"/>
    </source>
</evidence>
<feature type="domain" description="ABC3 transporter permease C-terminal" evidence="8">
    <location>
        <begin position="274"/>
        <end position="377"/>
    </location>
</feature>
<evidence type="ECO:0000313" key="9">
    <source>
        <dbReference type="EMBL" id="MBN2964502.1"/>
    </source>
</evidence>
<feature type="transmembrane region" description="Helical" evidence="7">
    <location>
        <begin position="343"/>
        <end position="367"/>
    </location>
</feature>
<name>A0ABS2WS91_9BACT</name>
<evidence type="ECO:0000259" key="8">
    <source>
        <dbReference type="Pfam" id="PF02687"/>
    </source>
</evidence>
<dbReference type="PANTHER" id="PTHR30489">
    <property type="entry name" value="LIPOPROTEIN-RELEASING SYSTEM TRANSMEMBRANE PROTEIN LOLE"/>
    <property type="match status" value="1"/>
</dbReference>
<dbReference type="InterPro" id="IPR051447">
    <property type="entry name" value="Lipoprotein-release_system"/>
</dbReference>